<organism evidence="2 3">
    <name type="scientific">Anoxynatronum buryatiense</name>
    <dbReference type="NCBI Taxonomy" id="489973"/>
    <lineage>
        <taxon>Bacteria</taxon>
        <taxon>Bacillati</taxon>
        <taxon>Bacillota</taxon>
        <taxon>Clostridia</taxon>
        <taxon>Eubacteriales</taxon>
        <taxon>Clostridiaceae</taxon>
        <taxon>Anoxynatronum</taxon>
    </lineage>
</organism>
<dbReference type="SUPFAM" id="SSF51338">
    <property type="entry name" value="Composite domain of metallo-dependent hydrolases"/>
    <property type="match status" value="1"/>
</dbReference>
<dbReference type="InterPro" id="IPR033932">
    <property type="entry name" value="YtcJ-like"/>
</dbReference>
<sequence>MDLLLINGRIHTMNPRQPQVEALGISGQRIAALGSTEALLAEKTSQTQVIDLKGQAVFPGFNDSHMHLLSYGYSLTMANLAGTDSLNALLNRVGDFMDQQVISPGTWVRGRGWNQDHFSGEKVFPTRYDLDRISTQHPICLTRTCGHVLVVNSKALALLGITRETPQFPGGHFDVDASGEPLGIFREDAMRVVYNAIPTPSMKAIKQMILSASKALNACGITSVGSDDFEALPQSDYEKVIAAYQELAADGQCTVRVYEQCLLPEKKRLQDFIDKGYVTGWGDPYFKIGPLKLLIDGSLGARTAALHQPYSDDPDNRGITTASQETLNELVAMAHDAGFQTAIHGIGDRGMSMAFEAIEKALANHPRADHRHGIVHAQITNETLLNQFVSLNALAYIQPIFLDYDWTIVRDRVGEEREQTSYNWKEMARRGIHAPCGSDAPVETFNVMQGIYEAVTRKDLQGNPAGGWLPQQALTLQEAVYGYTMEGAFATFEESEKGSLEVGKLADLAVLDQDPFDVSPDDIKDIQVTMTIFDGRVL</sequence>
<name>A0AA45WYW5_9CLOT</name>
<dbReference type="Gene3D" id="2.30.40.10">
    <property type="entry name" value="Urease, subunit C, domain 1"/>
    <property type="match status" value="1"/>
</dbReference>
<dbReference type="CDD" id="cd01300">
    <property type="entry name" value="YtcJ_like"/>
    <property type="match status" value="1"/>
</dbReference>
<dbReference type="GO" id="GO:0016810">
    <property type="term" value="F:hydrolase activity, acting on carbon-nitrogen (but not peptide) bonds"/>
    <property type="evidence" value="ECO:0007669"/>
    <property type="project" value="InterPro"/>
</dbReference>
<dbReference type="AlphaFoldDB" id="A0AA45WYW5"/>
<keyword evidence="3" id="KW-1185">Reference proteome</keyword>
<dbReference type="Pfam" id="PF07969">
    <property type="entry name" value="Amidohydro_3"/>
    <property type="match status" value="1"/>
</dbReference>
<dbReference type="InterPro" id="IPR013108">
    <property type="entry name" value="Amidohydro_3"/>
</dbReference>
<evidence type="ECO:0000313" key="2">
    <source>
        <dbReference type="EMBL" id="SMP68678.1"/>
    </source>
</evidence>
<evidence type="ECO:0000313" key="3">
    <source>
        <dbReference type="Proteomes" id="UP001158066"/>
    </source>
</evidence>
<comment type="caution">
    <text evidence="2">The sequence shown here is derived from an EMBL/GenBank/DDBJ whole genome shotgun (WGS) entry which is preliminary data.</text>
</comment>
<dbReference type="InterPro" id="IPR032466">
    <property type="entry name" value="Metal_Hydrolase"/>
</dbReference>
<accession>A0AA45WYW5</accession>
<dbReference type="SUPFAM" id="SSF51556">
    <property type="entry name" value="Metallo-dependent hydrolases"/>
    <property type="match status" value="1"/>
</dbReference>
<dbReference type="PANTHER" id="PTHR22642:SF2">
    <property type="entry name" value="PROTEIN LONG AFTER FAR-RED 3"/>
    <property type="match status" value="1"/>
</dbReference>
<reference evidence="2" key="1">
    <citation type="submission" date="2017-05" db="EMBL/GenBank/DDBJ databases">
        <authorList>
            <person name="Varghese N."/>
            <person name="Submissions S."/>
        </authorList>
    </citation>
    <scope>NUCLEOTIDE SEQUENCE</scope>
    <source>
        <strain evidence="2">Su22</strain>
    </source>
</reference>
<protein>
    <recommendedName>
        <fullName evidence="1">Amidohydrolase 3 domain-containing protein</fullName>
    </recommendedName>
</protein>
<dbReference type="PANTHER" id="PTHR22642">
    <property type="entry name" value="IMIDAZOLONEPROPIONASE"/>
    <property type="match status" value="1"/>
</dbReference>
<dbReference type="Gene3D" id="3.20.20.140">
    <property type="entry name" value="Metal-dependent hydrolases"/>
    <property type="match status" value="1"/>
</dbReference>
<dbReference type="Proteomes" id="UP001158066">
    <property type="component" value="Unassembled WGS sequence"/>
</dbReference>
<proteinExistence type="predicted"/>
<evidence type="ECO:0000259" key="1">
    <source>
        <dbReference type="Pfam" id="PF07969"/>
    </source>
</evidence>
<dbReference type="Gene3D" id="3.10.310.70">
    <property type="match status" value="1"/>
</dbReference>
<dbReference type="EMBL" id="FXUF01000017">
    <property type="protein sequence ID" value="SMP68678.1"/>
    <property type="molecule type" value="Genomic_DNA"/>
</dbReference>
<dbReference type="RefSeq" id="WP_283410540.1">
    <property type="nucleotide sequence ID" value="NZ_FXUF01000017.1"/>
</dbReference>
<gene>
    <name evidence="2" type="ORF">SAMN06296020_11745</name>
</gene>
<dbReference type="InterPro" id="IPR011059">
    <property type="entry name" value="Metal-dep_hydrolase_composite"/>
</dbReference>
<feature type="domain" description="Amidohydrolase 3" evidence="1">
    <location>
        <begin position="48"/>
        <end position="537"/>
    </location>
</feature>